<sequence length="235" mass="25451">MKLKVVTLAILFAPLLFSCSKDHDTFNPATGDIDDSFNHSVQSWTAGFSDYPKDKEVPWELKSSHEILPAPLDNTSKGILVSGINHSDDLFMYIKKKVSGLSPNKTYKMKVDVELASNALRSNLGVGGSPGGSVILKAGMTLEEPKKVMNPTGTLYVMNIDKGNQEREGVDAVKMGDIDNGTNKTDYALISRSAEFTGKADSNGEAWVYVGTDSGYEGTTTLYYTKVKASFSAVD</sequence>
<keyword evidence="3" id="KW-1185">Reference proteome</keyword>
<accession>A0A521EXM9</accession>
<organism evidence="2 3">
    <name type="scientific">Pedobacter westerhofensis</name>
    <dbReference type="NCBI Taxonomy" id="425512"/>
    <lineage>
        <taxon>Bacteria</taxon>
        <taxon>Pseudomonadati</taxon>
        <taxon>Bacteroidota</taxon>
        <taxon>Sphingobacteriia</taxon>
        <taxon>Sphingobacteriales</taxon>
        <taxon>Sphingobacteriaceae</taxon>
        <taxon>Pedobacter</taxon>
    </lineage>
</organism>
<feature type="chain" id="PRO_5022185131" description="Lipoprotein" evidence="1">
    <location>
        <begin position="19"/>
        <end position="235"/>
    </location>
</feature>
<dbReference type="EMBL" id="FXTN01000009">
    <property type="protein sequence ID" value="SMO88694.1"/>
    <property type="molecule type" value="Genomic_DNA"/>
</dbReference>
<evidence type="ECO:0000313" key="2">
    <source>
        <dbReference type="EMBL" id="SMO88694.1"/>
    </source>
</evidence>
<dbReference type="AlphaFoldDB" id="A0A521EXM9"/>
<evidence type="ECO:0000256" key="1">
    <source>
        <dbReference type="SAM" id="SignalP"/>
    </source>
</evidence>
<protein>
    <recommendedName>
        <fullName evidence="4">Lipoprotein</fullName>
    </recommendedName>
</protein>
<dbReference type="OrthoDB" id="2781053at2"/>
<gene>
    <name evidence="2" type="ORF">SAMN06265348_109281</name>
</gene>
<proteinExistence type="predicted"/>
<evidence type="ECO:0000313" key="3">
    <source>
        <dbReference type="Proteomes" id="UP000320300"/>
    </source>
</evidence>
<dbReference type="Proteomes" id="UP000320300">
    <property type="component" value="Unassembled WGS sequence"/>
</dbReference>
<feature type="signal peptide" evidence="1">
    <location>
        <begin position="1"/>
        <end position="18"/>
    </location>
</feature>
<dbReference type="PROSITE" id="PS51257">
    <property type="entry name" value="PROKAR_LIPOPROTEIN"/>
    <property type="match status" value="1"/>
</dbReference>
<keyword evidence="1" id="KW-0732">Signal</keyword>
<name>A0A521EXM9_9SPHI</name>
<reference evidence="2 3" key="1">
    <citation type="submission" date="2017-05" db="EMBL/GenBank/DDBJ databases">
        <authorList>
            <person name="Varghese N."/>
            <person name="Submissions S."/>
        </authorList>
    </citation>
    <scope>NUCLEOTIDE SEQUENCE [LARGE SCALE GENOMIC DNA]</scope>
    <source>
        <strain evidence="2 3">DSM 19036</strain>
    </source>
</reference>
<evidence type="ECO:0008006" key="4">
    <source>
        <dbReference type="Google" id="ProtNLM"/>
    </source>
</evidence>
<dbReference type="RefSeq" id="WP_142529687.1">
    <property type="nucleotide sequence ID" value="NZ_CBCSJO010000009.1"/>
</dbReference>